<keyword evidence="8" id="KW-1185">Reference proteome</keyword>
<comment type="catalytic activity">
    <reaction evidence="1">
        <text>a uridine in RNA = a pseudouridine in RNA</text>
        <dbReference type="Rhea" id="RHEA:48348"/>
        <dbReference type="Rhea" id="RHEA-COMP:12068"/>
        <dbReference type="Rhea" id="RHEA-COMP:12069"/>
        <dbReference type="ChEBI" id="CHEBI:65314"/>
        <dbReference type="ChEBI" id="CHEBI:65315"/>
    </reaction>
</comment>
<dbReference type="Pfam" id="PF00849">
    <property type="entry name" value="PseudoU_synth_2"/>
    <property type="match status" value="1"/>
</dbReference>
<dbReference type="EMBL" id="NXLU01000004">
    <property type="protein sequence ID" value="RDU69021.1"/>
    <property type="molecule type" value="Genomic_DNA"/>
</dbReference>
<dbReference type="CDD" id="cd02869">
    <property type="entry name" value="PseudoU_synth_RluA_like"/>
    <property type="match status" value="1"/>
</dbReference>
<comment type="similarity">
    <text evidence="2">Belongs to the pseudouridine synthase RluA family.</text>
</comment>
<protein>
    <recommendedName>
        <fullName evidence="4">RNA pseudouridylate synthase</fullName>
    </recommendedName>
    <alternativeName>
        <fullName evidence="5">RNA-uridine isomerase</fullName>
    </alternativeName>
</protein>
<sequence length="308" mass="35031">MPFITQTFLVQKEQKAFLWLMRTFGYSQKEAQKILDKGWLSQRGRGVTKAECICAEVELLHFVPQRLFLKKLLLTPSFVVYDKPPELLTHPRNTQGGLSVCDELKSEFGREANPAHRLDALTSGILVCSINKKKEGNLKGLFERGEVKKTYQALIKGELKEEILIDAPILSPKAEGKFIDLKIRSMISPKGKSAQTLIRPLCINNGVSLIEAYPLTGRTHQIRLHLAYLGMPILGDPLYGCDDVYSREFLDTALCMQKRKEYFGMERLALHASRIEFEFEGEKIVVESEPTFQDPSSFDTNLSNLREY</sequence>
<accession>A0A3D8IWS2</accession>
<gene>
    <name evidence="7" type="ORF">CQA62_04065</name>
</gene>
<evidence type="ECO:0000259" key="6">
    <source>
        <dbReference type="Pfam" id="PF00849"/>
    </source>
</evidence>
<dbReference type="AlphaFoldDB" id="A0A3D8IWS2"/>
<dbReference type="PANTHER" id="PTHR21600:SF44">
    <property type="entry name" value="RIBOSOMAL LARGE SUBUNIT PSEUDOURIDINE SYNTHASE D"/>
    <property type="match status" value="1"/>
</dbReference>
<evidence type="ECO:0000313" key="8">
    <source>
        <dbReference type="Proteomes" id="UP000257067"/>
    </source>
</evidence>
<dbReference type="PROSITE" id="PS01129">
    <property type="entry name" value="PSI_RLU"/>
    <property type="match status" value="1"/>
</dbReference>
<dbReference type="SUPFAM" id="SSF55120">
    <property type="entry name" value="Pseudouridine synthase"/>
    <property type="match status" value="1"/>
</dbReference>
<proteinExistence type="inferred from homology"/>
<evidence type="ECO:0000256" key="1">
    <source>
        <dbReference type="ARBA" id="ARBA00000073"/>
    </source>
</evidence>
<evidence type="ECO:0000256" key="3">
    <source>
        <dbReference type="ARBA" id="ARBA00023235"/>
    </source>
</evidence>
<evidence type="ECO:0000256" key="4">
    <source>
        <dbReference type="ARBA" id="ARBA00031870"/>
    </source>
</evidence>
<dbReference type="InterPro" id="IPR006224">
    <property type="entry name" value="PsdUridine_synth_RluA-like_CS"/>
</dbReference>
<dbReference type="OrthoDB" id="128480at2"/>
<dbReference type="PANTHER" id="PTHR21600">
    <property type="entry name" value="MITOCHONDRIAL RNA PSEUDOURIDINE SYNTHASE"/>
    <property type="match status" value="1"/>
</dbReference>
<dbReference type="Gene3D" id="3.30.2350.10">
    <property type="entry name" value="Pseudouridine synthase"/>
    <property type="match status" value="1"/>
</dbReference>
<dbReference type="GO" id="GO:0009982">
    <property type="term" value="F:pseudouridine synthase activity"/>
    <property type="evidence" value="ECO:0007669"/>
    <property type="project" value="InterPro"/>
</dbReference>
<evidence type="ECO:0000313" key="7">
    <source>
        <dbReference type="EMBL" id="RDU69021.1"/>
    </source>
</evidence>
<dbReference type="GO" id="GO:0000455">
    <property type="term" value="P:enzyme-directed rRNA pseudouridine synthesis"/>
    <property type="evidence" value="ECO:0007669"/>
    <property type="project" value="TreeGrafter"/>
</dbReference>
<organism evidence="7 8">
    <name type="scientific">Helicobacter cholecystus</name>
    <dbReference type="NCBI Taxonomy" id="45498"/>
    <lineage>
        <taxon>Bacteria</taxon>
        <taxon>Pseudomonadati</taxon>
        <taxon>Campylobacterota</taxon>
        <taxon>Epsilonproteobacteria</taxon>
        <taxon>Campylobacterales</taxon>
        <taxon>Helicobacteraceae</taxon>
        <taxon>Helicobacter</taxon>
    </lineage>
</organism>
<dbReference type="Proteomes" id="UP000257067">
    <property type="component" value="Unassembled WGS sequence"/>
</dbReference>
<dbReference type="GO" id="GO:0003723">
    <property type="term" value="F:RNA binding"/>
    <property type="evidence" value="ECO:0007669"/>
    <property type="project" value="InterPro"/>
</dbReference>
<dbReference type="InterPro" id="IPR006145">
    <property type="entry name" value="PsdUridine_synth_RsuA/RluA"/>
</dbReference>
<name>A0A3D8IWS2_9HELI</name>
<dbReference type="InterPro" id="IPR050188">
    <property type="entry name" value="RluA_PseudoU_synthase"/>
</dbReference>
<comment type="caution">
    <text evidence="7">The sequence shown here is derived from an EMBL/GenBank/DDBJ whole genome shotgun (WGS) entry which is preliminary data.</text>
</comment>
<dbReference type="InterPro" id="IPR020103">
    <property type="entry name" value="PsdUridine_synth_cat_dom_sf"/>
</dbReference>
<evidence type="ECO:0000256" key="2">
    <source>
        <dbReference type="ARBA" id="ARBA00010876"/>
    </source>
</evidence>
<reference evidence="7 8" key="1">
    <citation type="submission" date="2018-04" db="EMBL/GenBank/DDBJ databases">
        <title>Novel Campyloabacter and Helicobacter Species and Strains.</title>
        <authorList>
            <person name="Mannion A.J."/>
            <person name="Shen Z."/>
            <person name="Fox J.G."/>
        </authorList>
    </citation>
    <scope>NUCLEOTIDE SEQUENCE [LARGE SCALE GENOMIC DNA]</scope>
    <source>
        <strain evidence="7 8">ATCC 700242</strain>
    </source>
</reference>
<evidence type="ECO:0000256" key="5">
    <source>
        <dbReference type="ARBA" id="ARBA00033164"/>
    </source>
</evidence>
<dbReference type="GO" id="GO:0140098">
    <property type="term" value="F:catalytic activity, acting on RNA"/>
    <property type="evidence" value="ECO:0007669"/>
    <property type="project" value="UniProtKB-ARBA"/>
</dbReference>
<keyword evidence="3" id="KW-0413">Isomerase</keyword>
<feature type="domain" description="Pseudouridine synthase RsuA/RluA-like" evidence="6">
    <location>
        <begin position="78"/>
        <end position="227"/>
    </location>
</feature>